<dbReference type="SUPFAM" id="SSF51445">
    <property type="entry name" value="(Trans)glycosidases"/>
    <property type="match status" value="1"/>
</dbReference>
<dbReference type="InterPro" id="IPR017853">
    <property type="entry name" value="GH"/>
</dbReference>
<evidence type="ECO:0000313" key="10">
    <source>
        <dbReference type="EMBL" id="CAJ1408531.1"/>
    </source>
</evidence>
<feature type="signal peptide" evidence="8">
    <location>
        <begin position="1"/>
        <end position="24"/>
    </location>
</feature>
<evidence type="ECO:0000256" key="7">
    <source>
        <dbReference type="ARBA" id="ARBA00023295"/>
    </source>
</evidence>
<dbReference type="SMART" id="SM00642">
    <property type="entry name" value="Aamy"/>
    <property type="match status" value="1"/>
</dbReference>
<comment type="caution">
    <text evidence="10">The sequence shown here is derived from an EMBL/GenBank/DDBJ whole genome shotgun (WGS) entry which is preliminary data.</text>
</comment>
<name>A0AA36NL30_9DINO</name>
<dbReference type="GO" id="GO:0004556">
    <property type="term" value="F:alpha-amylase activity"/>
    <property type="evidence" value="ECO:0007669"/>
    <property type="project" value="UniProtKB-UniRule"/>
</dbReference>
<dbReference type="GO" id="GO:0005975">
    <property type="term" value="P:carbohydrate metabolic process"/>
    <property type="evidence" value="ECO:0007669"/>
    <property type="project" value="InterPro"/>
</dbReference>
<evidence type="ECO:0000256" key="8">
    <source>
        <dbReference type="SAM" id="SignalP"/>
    </source>
</evidence>
<dbReference type="Gene3D" id="3.20.20.80">
    <property type="entry name" value="Glycosidases"/>
    <property type="match status" value="1"/>
</dbReference>
<evidence type="ECO:0000256" key="6">
    <source>
        <dbReference type="ARBA" id="ARBA00023277"/>
    </source>
</evidence>
<dbReference type="EMBL" id="CAUJNA010003726">
    <property type="protein sequence ID" value="CAJ1408531.1"/>
    <property type="molecule type" value="Genomic_DNA"/>
</dbReference>
<dbReference type="PRINTS" id="PR00110">
    <property type="entry name" value="ALPHAAMYLASE"/>
</dbReference>
<feature type="domain" description="Glycosyl hydrolase family 13 catalytic" evidence="9">
    <location>
        <begin position="311"/>
        <end position="708"/>
    </location>
</feature>
<protein>
    <recommendedName>
        <fullName evidence="4">alpha-amylase</fullName>
        <ecNumber evidence="4">3.2.1.1</ecNumber>
    </recommendedName>
</protein>
<keyword evidence="11" id="KW-1185">Reference proteome</keyword>
<keyword evidence="7" id="KW-0326">Glycosidase</keyword>
<dbReference type="InterPro" id="IPR006047">
    <property type="entry name" value="GH13_cat_dom"/>
</dbReference>
<accession>A0AA36NL30</accession>
<dbReference type="Proteomes" id="UP001178507">
    <property type="component" value="Unassembled WGS sequence"/>
</dbReference>
<proteinExistence type="inferred from homology"/>
<dbReference type="InterPro" id="IPR006046">
    <property type="entry name" value="Alpha_amylase"/>
</dbReference>
<dbReference type="AlphaFoldDB" id="A0AA36NL30"/>
<evidence type="ECO:0000256" key="2">
    <source>
        <dbReference type="ARBA" id="ARBA00001913"/>
    </source>
</evidence>
<dbReference type="InterPro" id="IPR013780">
    <property type="entry name" value="Glyco_hydro_b"/>
</dbReference>
<reference evidence="10" key="1">
    <citation type="submission" date="2023-08" db="EMBL/GenBank/DDBJ databases">
        <authorList>
            <person name="Chen Y."/>
            <person name="Shah S."/>
            <person name="Dougan E. K."/>
            <person name="Thang M."/>
            <person name="Chan C."/>
        </authorList>
    </citation>
    <scope>NUCLEOTIDE SEQUENCE</scope>
</reference>
<evidence type="ECO:0000256" key="5">
    <source>
        <dbReference type="ARBA" id="ARBA00022801"/>
    </source>
</evidence>
<dbReference type="Gene3D" id="2.60.40.1180">
    <property type="entry name" value="Golgi alpha-mannosidase II"/>
    <property type="match status" value="1"/>
</dbReference>
<keyword evidence="6" id="KW-0119">Carbohydrate metabolism</keyword>
<evidence type="ECO:0000256" key="1">
    <source>
        <dbReference type="ARBA" id="ARBA00000548"/>
    </source>
</evidence>
<feature type="chain" id="PRO_5041332164" description="alpha-amylase" evidence="8">
    <location>
        <begin position="25"/>
        <end position="856"/>
    </location>
</feature>
<sequence length="856" mass="93385">MNMGAAMFTSVAQVVLLCSRILQACPTEQISLHNDWGCPSESLSRELLSDSAFASSAIWGTYLKDAGIASFEFTGNGVAIQPVNDGDDTPWHVQLTQPVTLDQGGEDPAFYSLCVQASSSQAGMLQFAVDADGALNFAVAGGGVRSQMTLSGDSARAQCFNFRLGPSEFKYVGRVALDLGAFAANGEICQVSLKRCGVQPQVGGLSPVRRCHLAPLEGSSCSLLEVKTGAEFQLNQYGQETTGKRACLQHTRSLKGDTFVFAVGQCEIWKCGRKDALLQSATGAGDKDVFSELCEYDEPMGGRQGLERRAPVYIQLWEWNFDDIAKECTRYLGPNGIDAVQISPVTEHILGSQWYTKYQPVGFGLNSRSGSAEQLKNMIATCRRAGVQVMVDVILNHIAAPCSAALSAGYAAVMPCVGWAGSNYGNRRINSEDGWKGPEMFHNIAGNLMGNCPVEEPSFTCPQSEPAGDCSLCDFKGLPDWNTALQSTRDTLGKHLTELHDLGVTMLRLDAASYVSTEDLAAIVNQLPWDLVHQEWWGGVPAEARMHAVGHFRDQKYGLKIANALGVGDAKYMAELLNISAGLDGIPPERAVYPLTFHDARTFEADRFVPTFKNGLEFHQQQKFLLAWPEAVAVRLFGGYTFSDMDAGPPGSCGNGQCQPFPVFLFEDEEPRCMPTPKESPLSFEEGQYQGWVCEHRWEGVAGLVNFRKACRGLPITETWSDVGHFAFRAGEGCFAALVRGHNTRWPNYWGDLGDWRLAGLVTGLPPGRYCDLASLGTQKCWDRQRCPREVLIGEDGTVVMGTVPAGDLLAIHIGERLSDSTEPFDCTKSEAEDELSRSNLDQVAWIALLLLRFLF</sequence>
<dbReference type="EC" id="3.2.1.1" evidence="4"/>
<dbReference type="Gene3D" id="2.60.120.260">
    <property type="entry name" value="Galactose-binding domain-like"/>
    <property type="match status" value="1"/>
</dbReference>
<dbReference type="PANTHER" id="PTHR43447">
    <property type="entry name" value="ALPHA-AMYLASE"/>
    <property type="match status" value="1"/>
</dbReference>
<comment type="cofactor">
    <cofactor evidence="2">
        <name>Ca(2+)</name>
        <dbReference type="ChEBI" id="CHEBI:29108"/>
    </cofactor>
</comment>
<keyword evidence="5" id="KW-0378">Hydrolase</keyword>
<comment type="similarity">
    <text evidence="3">Belongs to the glycosyl hydrolase 13 family.</text>
</comment>
<evidence type="ECO:0000313" key="11">
    <source>
        <dbReference type="Proteomes" id="UP001178507"/>
    </source>
</evidence>
<evidence type="ECO:0000256" key="3">
    <source>
        <dbReference type="ARBA" id="ARBA00008061"/>
    </source>
</evidence>
<evidence type="ECO:0000256" key="4">
    <source>
        <dbReference type="ARBA" id="ARBA00012595"/>
    </source>
</evidence>
<comment type="catalytic activity">
    <reaction evidence="1">
        <text>Endohydrolysis of (1-&gt;4)-alpha-D-glucosidic linkages in polysaccharides containing three or more (1-&gt;4)-alpha-linked D-glucose units.</text>
        <dbReference type="EC" id="3.2.1.1"/>
    </reaction>
</comment>
<organism evidence="10 11">
    <name type="scientific">Effrenium voratum</name>
    <dbReference type="NCBI Taxonomy" id="2562239"/>
    <lineage>
        <taxon>Eukaryota</taxon>
        <taxon>Sar</taxon>
        <taxon>Alveolata</taxon>
        <taxon>Dinophyceae</taxon>
        <taxon>Suessiales</taxon>
        <taxon>Symbiodiniaceae</taxon>
        <taxon>Effrenium</taxon>
    </lineage>
</organism>
<dbReference type="GO" id="GO:0043169">
    <property type="term" value="F:cation binding"/>
    <property type="evidence" value="ECO:0007669"/>
    <property type="project" value="InterPro"/>
</dbReference>
<keyword evidence="8" id="KW-0732">Signal</keyword>
<gene>
    <name evidence="10" type="ORF">EVOR1521_LOCUS29918</name>
</gene>
<evidence type="ECO:0000259" key="9">
    <source>
        <dbReference type="SMART" id="SM00642"/>
    </source>
</evidence>